<dbReference type="RefSeq" id="XP_037223683.1">
    <property type="nucleotide sequence ID" value="XM_037360798.1"/>
</dbReference>
<evidence type="ECO:0000313" key="2">
    <source>
        <dbReference type="EMBL" id="KAF7310233.1"/>
    </source>
</evidence>
<proteinExistence type="predicted"/>
<keyword evidence="3" id="KW-1185">Reference proteome</keyword>
<feature type="compositionally biased region" description="Basic and acidic residues" evidence="1">
    <location>
        <begin position="48"/>
        <end position="72"/>
    </location>
</feature>
<reference evidence="2" key="1">
    <citation type="submission" date="2020-05" db="EMBL/GenBank/DDBJ databases">
        <title>Mycena genomes resolve the evolution of fungal bioluminescence.</title>
        <authorList>
            <person name="Tsai I.J."/>
        </authorList>
    </citation>
    <scope>NUCLEOTIDE SEQUENCE</scope>
    <source>
        <strain evidence="2">171206Taipei</strain>
    </source>
</reference>
<dbReference type="EMBL" id="JACAZF010000003">
    <property type="protein sequence ID" value="KAF7310233.1"/>
    <property type="molecule type" value="Genomic_DNA"/>
</dbReference>
<dbReference type="OrthoDB" id="2506088at2759"/>
<evidence type="ECO:0000313" key="3">
    <source>
        <dbReference type="Proteomes" id="UP000636479"/>
    </source>
</evidence>
<dbReference type="GeneID" id="59343314"/>
<gene>
    <name evidence="2" type="ORF">MIND_00397000</name>
</gene>
<organism evidence="2 3">
    <name type="scientific">Mycena indigotica</name>
    <dbReference type="NCBI Taxonomy" id="2126181"/>
    <lineage>
        <taxon>Eukaryota</taxon>
        <taxon>Fungi</taxon>
        <taxon>Dikarya</taxon>
        <taxon>Basidiomycota</taxon>
        <taxon>Agaricomycotina</taxon>
        <taxon>Agaricomycetes</taxon>
        <taxon>Agaricomycetidae</taxon>
        <taxon>Agaricales</taxon>
        <taxon>Marasmiineae</taxon>
        <taxon>Mycenaceae</taxon>
        <taxon>Mycena</taxon>
    </lineage>
</organism>
<name>A0A8H6WCY3_9AGAR</name>
<dbReference type="AlphaFoldDB" id="A0A8H6WCY3"/>
<comment type="caution">
    <text evidence="2">The sequence shown here is derived from an EMBL/GenBank/DDBJ whole genome shotgun (WGS) entry which is preliminary data.</text>
</comment>
<evidence type="ECO:0000256" key="1">
    <source>
        <dbReference type="SAM" id="MobiDB-lite"/>
    </source>
</evidence>
<dbReference type="Proteomes" id="UP000636479">
    <property type="component" value="Unassembled WGS sequence"/>
</dbReference>
<feature type="region of interest" description="Disordered" evidence="1">
    <location>
        <begin position="48"/>
        <end position="104"/>
    </location>
</feature>
<accession>A0A8H6WCY3</accession>
<sequence>MPPKGTAKKLDEKNWVSRPSDNHVLCRICFGAVPPERQEWIARRSAERHLASGEHERAVKAAEEGSVRRQARDTAAAQVEQRKVTASGARRPSPPFPMPANRAPNVPGIAEVEMWAGYEEFGGAFSAGEDLDGRSINVARLDRQAEVLGILDPEGVAQRLGYGDGSLEDELQEKDAEDDFLAELLRNAGISDPTAEDVQAAGSEKPAPTTEYFPYPNKMMFLLDILDNLPRLRVSNSLMRVFLWLLRQSGAPNVPSFDGFRQMQKRIRAEAGIPSVPCLSPLGNVFFMNSPRAIIQQDWANPNIRKFIQLYPELPVDGVVREIWHAEKWRKDMDLDMLSPILNLDVAGEATVNDSKTALVRAADFRLNYFDLRERGEVPRWSDSTISAGHPARMPNPIRDIADGQPIYSTFVDFFGDDVSGNRRKSWNKHWNSYMTHRNLPRKLLMQEFHLHFISTSPHASISEQYRVFKTSVE</sequence>
<protein>
    <submittedName>
        <fullName evidence="2">Uncharacterized protein</fullName>
    </submittedName>
</protein>